<reference evidence="2 3" key="1">
    <citation type="journal article" name="Sci. Rep.">
        <title>Telomere-to-telomere assembled and centromere annotated genomes of the two main subspecies of the button mushroom Agaricus bisporus reveal especially polymorphic chromosome ends.</title>
        <authorList>
            <person name="Sonnenberg A.S.M."/>
            <person name="Sedaghat-Telgerd N."/>
            <person name="Lavrijssen B."/>
            <person name="Ohm R.A."/>
            <person name="Hendrickx P.M."/>
            <person name="Scholtmeijer K."/>
            <person name="Baars J.J.P."/>
            <person name="van Peer A."/>
        </authorList>
    </citation>
    <scope>NUCLEOTIDE SEQUENCE [LARGE SCALE GENOMIC DNA]</scope>
    <source>
        <strain evidence="2 3">H119_p4</strain>
    </source>
</reference>
<accession>A0A8H7KGW6</accession>
<sequence length="343" mass="37201">MSPTLKFFFVGATGYIGSSVLERFLDHPDASNFEFTALVRDPRKAEKFKQFGINATVGSFDDAQLVEDLTAAADVVVDAGNADDLGLTKSMLRGFKRGFQKTGKPSTFIHTSGTGVLIDDAAGLRTTDVIWNDADPDQIEQLPPTAPHRDVDLEILQADKEGYVRAYFVLPSTIYGMASGKFVDAGLANKHSVQVPALIKTSLDRGQAGMIGKGLNIWPNVHIDEAADFYIELFNAIKANPDAVGHGRGGFYILLNGEHTLYDVSKEIGRALVALGKATTEVPSTYTQEEVNKYFGGSNYLGTNSRGLANHSRSIGWKPKKTTQDFLASIGPEVEEIAKSKHL</sequence>
<dbReference type="InterPro" id="IPR051783">
    <property type="entry name" value="NAD(P)-dependent_oxidoreduct"/>
</dbReference>
<evidence type="ECO:0000313" key="2">
    <source>
        <dbReference type="EMBL" id="KAF7775994.1"/>
    </source>
</evidence>
<protein>
    <recommendedName>
        <fullName evidence="1">NAD(P)-binding domain-containing protein</fullName>
    </recommendedName>
</protein>
<dbReference type="AlphaFoldDB" id="A0A8H7KGW6"/>
<dbReference type="Proteomes" id="UP000629468">
    <property type="component" value="Unassembled WGS sequence"/>
</dbReference>
<name>A0A8H7KGW6_AGABI</name>
<dbReference type="GO" id="GO:0005737">
    <property type="term" value="C:cytoplasm"/>
    <property type="evidence" value="ECO:0007669"/>
    <property type="project" value="TreeGrafter"/>
</dbReference>
<dbReference type="InterPro" id="IPR016040">
    <property type="entry name" value="NAD(P)-bd_dom"/>
</dbReference>
<evidence type="ECO:0000259" key="1">
    <source>
        <dbReference type="Pfam" id="PF13460"/>
    </source>
</evidence>
<dbReference type="Gene3D" id="3.40.50.720">
    <property type="entry name" value="NAD(P)-binding Rossmann-like Domain"/>
    <property type="match status" value="1"/>
</dbReference>
<dbReference type="PANTHER" id="PTHR48079">
    <property type="entry name" value="PROTEIN YEEZ"/>
    <property type="match status" value="1"/>
</dbReference>
<dbReference type="GO" id="GO:0004029">
    <property type="term" value="F:aldehyde dehydrogenase (NAD+) activity"/>
    <property type="evidence" value="ECO:0007669"/>
    <property type="project" value="TreeGrafter"/>
</dbReference>
<evidence type="ECO:0000313" key="3">
    <source>
        <dbReference type="Proteomes" id="UP000629468"/>
    </source>
</evidence>
<dbReference type="Pfam" id="PF13460">
    <property type="entry name" value="NAD_binding_10"/>
    <property type="match status" value="1"/>
</dbReference>
<comment type="caution">
    <text evidence="2">The sequence shown here is derived from an EMBL/GenBank/DDBJ whole genome shotgun (WGS) entry which is preliminary data.</text>
</comment>
<feature type="domain" description="NAD(P)-binding" evidence="1">
    <location>
        <begin position="11"/>
        <end position="85"/>
    </location>
</feature>
<dbReference type="InterPro" id="IPR036291">
    <property type="entry name" value="NAD(P)-bd_dom_sf"/>
</dbReference>
<dbReference type="PANTHER" id="PTHR48079:SF6">
    <property type="entry name" value="NAD(P)-BINDING DOMAIN-CONTAINING PROTEIN-RELATED"/>
    <property type="match status" value="1"/>
</dbReference>
<dbReference type="SUPFAM" id="SSF51735">
    <property type="entry name" value="NAD(P)-binding Rossmann-fold domains"/>
    <property type="match status" value="1"/>
</dbReference>
<gene>
    <name evidence="2" type="ORF">Agabi119p4_4387</name>
</gene>
<organism evidence="2 3">
    <name type="scientific">Agaricus bisporus var. burnettii</name>
    <dbReference type="NCBI Taxonomy" id="192524"/>
    <lineage>
        <taxon>Eukaryota</taxon>
        <taxon>Fungi</taxon>
        <taxon>Dikarya</taxon>
        <taxon>Basidiomycota</taxon>
        <taxon>Agaricomycotina</taxon>
        <taxon>Agaricomycetes</taxon>
        <taxon>Agaricomycetidae</taxon>
        <taxon>Agaricales</taxon>
        <taxon>Agaricineae</taxon>
        <taxon>Agaricaceae</taxon>
        <taxon>Agaricus</taxon>
    </lineage>
</organism>
<proteinExistence type="predicted"/>
<dbReference type="EMBL" id="JABXXO010000006">
    <property type="protein sequence ID" value="KAF7775994.1"/>
    <property type="molecule type" value="Genomic_DNA"/>
</dbReference>